<dbReference type="Proteomes" id="UP001152795">
    <property type="component" value="Unassembled WGS sequence"/>
</dbReference>
<sequence>MMFAGKSLFRDIRYVYSVRGGTTYVRIPSVGNLKENVRSTTTKTPQSGVAFGVVEVVGASGIQVKGNFLFDDGSDTTLVTESFVRKLGVRGKKTTLNISGVGGKESKRTSSQVNLHVKTSQGNAECVNLTARSLPKICQPVGTVQ</sequence>
<dbReference type="PROSITE" id="PS50175">
    <property type="entry name" value="ASP_PROT_RETROV"/>
    <property type="match status" value="1"/>
</dbReference>
<organism evidence="1 2">
    <name type="scientific">Paramuricea clavata</name>
    <name type="common">Red gorgonian</name>
    <name type="synonym">Violescent sea-whip</name>
    <dbReference type="NCBI Taxonomy" id="317549"/>
    <lineage>
        <taxon>Eukaryota</taxon>
        <taxon>Metazoa</taxon>
        <taxon>Cnidaria</taxon>
        <taxon>Anthozoa</taxon>
        <taxon>Octocorallia</taxon>
        <taxon>Malacalcyonacea</taxon>
        <taxon>Plexauridae</taxon>
        <taxon>Paramuricea</taxon>
    </lineage>
</organism>
<keyword evidence="2" id="KW-1185">Reference proteome</keyword>
<dbReference type="EMBL" id="CACRXK020002564">
    <property type="protein sequence ID" value="CAB3994913.1"/>
    <property type="molecule type" value="Genomic_DNA"/>
</dbReference>
<gene>
    <name evidence="1" type="ORF">PACLA_8A003602</name>
</gene>
<dbReference type="OrthoDB" id="10055784at2759"/>
<evidence type="ECO:0000313" key="1">
    <source>
        <dbReference type="EMBL" id="CAB3994913.1"/>
    </source>
</evidence>
<dbReference type="AlphaFoldDB" id="A0A6S7GT10"/>
<evidence type="ECO:0000313" key="2">
    <source>
        <dbReference type="Proteomes" id="UP001152795"/>
    </source>
</evidence>
<name>A0A6S7GT10_PARCT</name>
<dbReference type="InterPro" id="IPR021109">
    <property type="entry name" value="Peptidase_aspartic_dom_sf"/>
</dbReference>
<dbReference type="InterPro" id="IPR001995">
    <property type="entry name" value="Peptidase_A2_cat"/>
</dbReference>
<protein>
    <submittedName>
        <fullName evidence="1">Pao retrotransposon peptidase superfamily</fullName>
    </submittedName>
</protein>
<reference evidence="1" key="1">
    <citation type="submission" date="2020-04" db="EMBL/GenBank/DDBJ databases">
        <authorList>
            <person name="Alioto T."/>
            <person name="Alioto T."/>
            <person name="Gomez Garrido J."/>
        </authorList>
    </citation>
    <scope>NUCLEOTIDE SEQUENCE</scope>
    <source>
        <strain evidence="1">A484AB</strain>
    </source>
</reference>
<comment type="caution">
    <text evidence="1">The sequence shown here is derived from an EMBL/GenBank/DDBJ whole genome shotgun (WGS) entry which is preliminary data.</text>
</comment>
<dbReference type="Gene3D" id="2.40.70.10">
    <property type="entry name" value="Acid Proteases"/>
    <property type="match status" value="1"/>
</dbReference>
<accession>A0A6S7GT10</accession>
<proteinExistence type="predicted"/>
<dbReference type="GO" id="GO:0006508">
    <property type="term" value="P:proteolysis"/>
    <property type="evidence" value="ECO:0007669"/>
    <property type="project" value="InterPro"/>
</dbReference>
<dbReference type="GO" id="GO:0004190">
    <property type="term" value="F:aspartic-type endopeptidase activity"/>
    <property type="evidence" value="ECO:0007669"/>
    <property type="project" value="InterPro"/>
</dbReference>